<dbReference type="GO" id="GO:0008233">
    <property type="term" value="F:peptidase activity"/>
    <property type="evidence" value="ECO:0007669"/>
    <property type="project" value="UniProtKB-KW"/>
</dbReference>
<evidence type="ECO:0000313" key="4">
    <source>
        <dbReference type="Proteomes" id="UP001610728"/>
    </source>
</evidence>
<accession>A0ABR4MQW3</accession>
<keyword evidence="1" id="KW-0175">Coiled coil</keyword>
<dbReference type="GO" id="GO:0006508">
    <property type="term" value="P:proteolysis"/>
    <property type="evidence" value="ECO:0007669"/>
    <property type="project" value="UniProtKB-KW"/>
</dbReference>
<dbReference type="RefSeq" id="XP_070861853.1">
    <property type="nucleotide sequence ID" value="XM_071005566.1"/>
</dbReference>
<organism evidence="3 4">
    <name type="scientific">Ceratocystis lukuohia</name>
    <dbReference type="NCBI Taxonomy" id="2019550"/>
    <lineage>
        <taxon>Eukaryota</taxon>
        <taxon>Fungi</taxon>
        <taxon>Dikarya</taxon>
        <taxon>Ascomycota</taxon>
        <taxon>Pezizomycotina</taxon>
        <taxon>Sordariomycetes</taxon>
        <taxon>Hypocreomycetidae</taxon>
        <taxon>Microascales</taxon>
        <taxon>Ceratocystidaceae</taxon>
        <taxon>Ceratocystis</taxon>
    </lineage>
</organism>
<keyword evidence="3" id="KW-0378">Hydrolase</keyword>
<comment type="caution">
    <text evidence="3">The sequence shown here is derived from an EMBL/GenBank/DDBJ whole genome shotgun (WGS) entry which is preliminary data.</text>
</comment>
<protein>
    <submittedName>
        <fullName evidence="3">Copia protease</fullName>
    </submittedName>
</protein>
<reference evidence="3 4" key="1">
    <citation type="submission" date="2020-05" db="EMBL/GenBank/DDBJ databases">
        <title>Ceratocystis lukuohia genome.</title>
        <authorList>
            <person name="Harrington T.C."/>
            <person name="Kim K."/>
            <person name="Mayers C.G."/>
        </authorList>
    </citation>
    <scope>NUCLEOTIDE SEQUENCE [LARGE SCALE GENOMIC DNA]</scope>
    <source>
        <strain evidence="3 4">C4212</strain>
    </source>
</reference>
<sequence length="572" mass="64511">MSQARASVRNESRDQFNTDNEAGASDVDDRLSEDGLYEDSEGEDGDDEAGLREQLGQGNDAQAAEALKAMKKDLQKVYRTRCELKKMRASVTWLSCHADDDIACGVLTGAIEKLQKDEATLVDVVAKTHMLSKVQVDGYLDHYVDTLEAKERKRLADKQARQAKKYRDDLKIARTKAKKVLERMAIQYSEEHGSDSGSDEDDGVEEVPGPEGPAARPDKRHARFTTPLSEAVTPDIPEANMFYRDSAGSFRQYDPLREIRQMTRKEANSWFNNNLAVMYVRLEGKKNWKDWVVQLRSALVDYSQTHVSEVSGLNGHFDNALKKLMYRTVTTDIGDKLHASHSPEEMFNVLERTYGTSATTDVMATSELFRIQWDQSMTVDEFGIKYKLAYQVYKTKVCALPRQSVVAHLMLLVDRRSSSLTRELCNHIEGYWASQNVDDLITSFVDWLCTRCREFNPNADSKGGDSKGKPAGKPTGQAARGGGKDRDIICWHCKKKGHCQGKGEEGILVGYSGHHLYRVWVKEHLSNDDVDVMKSWPKCVWRKSKKLSVEADERGHLVGTQASIEELRAEVP</sequence>
<feature type="region of interest" description="Disordered" evidence="2">
    <location>
        <begin position="459"/>
        <end position="484"/>
    </location>
</feature>
<feature type="region of interest" description="Disordered" evidence="2">
    <location>
        <begin position="1"/>
        <end position="52"/>
    </location>
</feature>
<feature type="region of interest" description="Disordered" evidence="2">
    <location>
        <begin position="188"/>
        <end position="221"/>
    </location>
</feature>
<feature type="coiled-coil region" evidence="1">
    <location>
        <begin position="156"/>
        <end position="183"/>
    </location>
</feature>
<name>A0ABR4MQW3_9PEZI</name>
<gene>
    <name evidence="3" type="ORF">HOO65_010031</name>
</gene>
<dbReference type="GeneID" id="98114277"/>
<proteinExistence type="predicted"/>
<keyword evidence="3" id="KW-0645">Protease</keyword>
<dbReference type="EMBL" id="JABSNW010000001">
    <property type="protein sequence ID" value="KAL2890673.1"/>
    <property type="molecule type" value="Genomic_DNA"/>
</dbReference>
<keyword evidence="4" id="KW-1185">Reference proteome</keyword>
<evidence type="ECO:0000256" key="1">
    <source>
        <dbReference type="SAM" id="Coils"/>
    </source>
</evidence>
<evidence type="ECO:0000313" key="3">
    <source>
        <dbReference type="EMBL" id="KAL2890673.1"/>
    </source>
</evidence>
<dbReference type="Proteomes" id="UP001610728">
    <property type="component" value="Unassembled WGS sequence"/>
</dbReference>
<evidence type="ECO:0000256" key="2">
    <source>
        <dbReference type="SAM" id="MobiDB-lite"/>
    </source>
</evidence>
<feature type="compositionally biased region" description="Acidic residues" evidence="2">
    <location>
        <begin position="35"/>
        <end position="48"/>
    </location>
</feature>